<keyword evidence="1" id="KW-0808">Transferase</keyword>
<keyword evidence="4" id="KW-0067">ATP-binding</keyword>
<dbReference type="Gene3D" id="3.40.50.10440">
    <property type="entry name" value="Dihydroxyacetone kinase, domain 1"/>
    <property type="match status" value="1"/>
</dbReference>
<dbReference type="PROSITE" id="PS51480">
    <property type="entry name" value="DHAL"/>
    <property type="match status" value="1"/>
</dbReference>
<dbReference type="RefSeq" id="WP_204050412.1">
    <property type="nucleotide sequence ID" value="NZ_BOOF01000029.1"/>
</dbReference>
<evidence type="ECO:0000256" key="2">
    <source>
        <dbReference type="ARBA" id="ARBA00022741"/>
    </source>
</evidence>
<evidence type="ECO:0000256" key="4">
    <source>
        <dbReference type="ARBA" id="ARBA00022840"/>
    </source>
</evidence>
<dbReference type="NCBIfam" id="NF011049">
    <property type="entry name" value="PRK14479.1"/>
    <property type="match status" value="1"/>
</dbReference>
<dbReference type="InterPro" id="IPR050861">
    <property type="entry name" value="Dihydroxyacetone_Kinase"/>
</dbReference>
<dbReference type="Gene3D" id="3.30.1180.20">
    <property type="entry name" value="Dihydroxyacetone kinase, domain 2"/>
    <property type="match status" value="1"/>
</dbReference>
<dbReference type="InterPro" id="IPR012737">
    <property type="entry name" value="DhaK_L_YcgS"/>
</dbReference>
<proteinExistence type="predicted"/>
<dbReference type="GO" id="GO:0016301">
    <property type="term" value="F:kinase activity"/>
    <property type="evidence" value="ECO:0007669"/>
    <property type="project" value="UniProtKB-KW"/>
</dbReference>
<accession>A0ABQ4GRQ8</accession>
<reference evidence="7 8" key="1">
    <citation type="submission" date="2021-01" db="EMBL/GenBank/DDBJ databases">
        <title>Whole genome shotgun sequence of Microbispora siamensis NBRC 104113.</title>
        <authorList>
            <person name="Komaki H."/>
            <person name="Tamura T."/>
        </authorList>
    </citation>
    <scope>NUCLEOTIDE SEQUENCE [LARGE SCALE GENOMIC DNA]</scope>
    <source>
        <strain evidence="7 8">NBRC 104113</strain>
    </source>
</reference>
<evidence type="ECO:0000313" key="8">
    <source>
        <dbReference type="Proteomes" id="UP000660454"/>
    </source>
</evidence>
<dbReference type="SMART" id="SM01120">
    <property type="entry name" value="Dak2"/>
    <property type="match status" value="1"/>
</dbReference>
<keyword evidence="2" id="KW-0547">Nucleotide-binding</keyword>
<sequence>MTFLYDDPERFKDDVIDGFAAAYARYASRVPGASGFVRNGGPRQGKVSLVVGGGSGHYPSYAGIVGRGLADGCVLGDVFTSPSAEQVYRVARAADGGAGIVLAFGNYAGDRLNFAAARERLIAGGVDTRIVYVTDDIASAGPGEKDKRRGIAGTATVYKIGGAAADSGYDLDAVERVMAAANDATYSYGVAFGGCTLPGRKEPLFTVTDGQMEFGLGIHGEPGVRSAPWMPAADLATALVSSLLEERPASADGRVAVIVNGLGATKYEELLVLYGHVDRLLHEAGLTLVLPEVGELVTSLDMAGCSVSLTWLDDELEALWAAPVDTASLRRGAPSGFPSFEPVARADTDDHLEVGEAASTEVSRQAATTARQVLAAMTDAVIENEERLGRMDAVAGDGDHGTGMVRGMKAALSAAQRAEHSGIGSVLRAAGDAFGDRAGGTSGILWGILLTTVGVSLGDTEAVTPERLATALRDGAETVQRIGKAQVGDKTLLDALFPFVASLESAVAERRPVAQAWAQAADEAVRAAAATANLVAGIGRARPLAERSLGTPDPGAVSMGIVLTAAADALKASDTCNI</sequence>
<feature type="domain" description="DhaK" evidence="6">
    <location>
        <begin position="7"/>
        <end position="329"/>
    </location>
</feature>
<feature type="domain" description="DhaL" evidence="5">
    <location>
        <begin position="368"/>
        <end position="568"/>
    </location>
</feature>
<gene>
    <name evidence="7" type="ORF">Msi02_49330</name>
</gene>
<dbReference type="PROSITE" id="PS51481">
    <property type="entry name" value="DHAK"/>
    <property type="match status" value="1"/>
</dbReference>
<dbReference type="NCBIfam" id="TIGR02365">
    <property type="entry name" value="dha_L_ycgS"/>
    <property type="match status" value="1"/>
</dbReference>
<evidence type="ECO:0000256" key="3">
    <source>
        <dbReference type="ARBA" id="ARBA00022777"/>
    </source>
</evidence>
<dbReference type="Proteomes" id="UP000660454">
    <property type="component" value="Unassembled WGS sequence"/>
</dbReference>
<dbReference type="Pfam" id="PF02733">
    <property type="entry name" value="Dak1"/>
    <property type="match status" value="1"/>
</dbReference>
<evidence type="ECO:0000256" key="1">
    <source>
        <dbReference type="ARBA" id="ARBA00022679"/>
    </source>
</evidence>
<keyword evidence="3 7" id="KW-0418">Kinase</keyword>
<organism evidence="7 8">
    <name type="scientific">Microbispora siamensis</name>
    <dbReference type="NCBI Taxonomy" id="564413"/>
    <lineage>
        <taxon>Bacteria</taxon>
        <taxon>Bacillati</taxon>
        <taxon>Actinomycetota</taxon>
        <taxon>Actinomycetes</taxon>
        <taxon>Streptosporangiales</taxon>
        <taxon>Streptosporangiaceae</taxon>
        <taxon>Microbispora</taxon>
    </lineage>
</organism>
<evidence type="ECO:0000259" key="6">
    <source>
        <dbReference type="PROSITE" id="PS51481"/>
    </source>
</evidence>
<dbReference type="PANTHER" id="PTHR28629">
    <property type="entry name" value="TRIOKINASE/FMN CYCLASE"/>
    <property type="match status" value="1"/>
</dbReference>
<dbReference type="SUPFAM" id="SSF101473">
    <property type="entry name" value="DhaL-like"/>
    <property type="match status" value="1"/>
</dbReference>
<dbReference type="SUPFAM" id="SSF82549">
    <property type="entry name" value="DAK1/DegV-like"/>
    <property type="match status" value="1"/>
</dbReference>
<name>A0ABQ4GRQ8_9ACTN</name>
<comment type="caution">
    <text evidence="7">The sequence shown here is derived from an EMBL/GenBank/DDBJ whole genome shotgun (WGS) entry which is preliminary data.</text>
</comment>
<keyword evidence="8" id="KW-1185">Reference proteome</keyword>
<evidence type="ECO:0000259" key="5">
    <source>
        <dbReference type="PROSITE" id="PS51480"/>
    </source>
</evidence>
<dbReference type="InterPro" id="IPR004007">
    <property type="entry name" value="DhaL_dom"/>
</dbReference>
<dbReference type="EMBL" id="BOOF01000029">
    <property type="protein sequence ID" value="GIH64116.1"/>
    <property type="molecule type" value="Genomic_DNA"/>
</dbReference>
<evidence type="ECO:0000313" key="7">
    <source>
        <dbReference type="EMBL" id="GIH64116.1"/>
    </source>
</evidence>
<protein>
    <submittedName>
        <fullName evidence="7">Erythrulose kinase</fullName>
    </submittedName>
</protein>
<dbReference type="InterPro" id="IPR004006">
    <property type="entry name" value="DhaK_dom"/>
</dbReference>
<dbReference type="PANTHER" id="PTHR28629:SF4">
    <property type="entry name" value="TRIOKINASE_FMN CYCLASE"/>
    <property type="match status" value="1"/>
</dbReference>
<dbReference type="Gene3D" id="1.25.40.340">
    <property type="match status" value="1"/>
</dbReference>
<dbReference type="Pfam" id="PF02734">
    <property type="entry name" value="Dak2"/>
    <property type="match status" value="1"/>
</dbReference>
<dbReference type="InterPro" id="IPR036117">
    <property type="entry name" value="DhaL_dom_sf"/>
</dbReference>